<comment type="caution">
    <text evidence="2">The sequence shown here is derived from an EMBL/GenBank/DDBJ whole genome shotgun (WGS) entry which is preliminary data.</text>
</comment>
<evidence type="ECO:0000313" key="3">
    <source>
        <dbReference type="Proteomes" id="UP000093779"/>
    </source>
</evidence>
<reference evidence="2 3" key="1">
    <citation type="submission" date="2016-06" db="EMBL/GenBank/DDBJ databases">
        <authorList>
            <person name="Kjaerup R.B."/>
            <person name="Dalgaard T.S."/>
            <person name="Juul-Madsen H.R."/>
        </authorList>
    </citation>
    <scope>NUCLEOTIDE SEQUENCE [LARGE SCALE GENOMIC DNA]</scope>
    <source>
        <strain evidence="2 3">ACS1953</strain>
    </source>
</reference>
<dbReference type="EMBL" id="LZHX01000044">
    <property type="protein sequence ID" value="OBF22381.1"/>
    <property type="molecule type" value="Genomic_DNA"/>
</dbReference>
<name>A0A1A1Z8R5_9MYCO</name>
<organism evidence="2 3">
    <name type="scientific">Mycolicibacterium conceptionense</name>
    <dbReference type="NCBI Taxonomy" id="451644"/>
    <lineage>
        <taxon>Bacteria</taxon>
        <taxon>Bacillati</taxon>
        <taxon>Actinomycetota</taxon>
        <taxon>Actinomycetes</taxon>
        <taxon>Mycobacteriales</taxon>
        <taxon>Mycobacteriaceae</taxon>
        <taxon>Mycolicibacterium</taxon>
    </lineage>
</organism>
<gene>
    <name evidence="2" type="ORF">A5726_13165</name>
</gene>
<feature type="region of interest" description="Disordered" evidence="1">
    <location>
        <begin position="114"/>
        <end position="152"/>
    </location>
</feature>
<evidence type="ECO:0000256" key="1">
    <source>
        <dbReference type="SAM" id="MobiDB-lite"/>
    </source>
</evidence>
<protein>
    <submittedName>
        <fullName evidence="2">Uncharacterized protein</fullName>
    </submittedName>
</protein>
<sequence>MGVLLVDEKGSRIYVRKHPRNRRTGQLIDTVPFVPGGEQYSIEEVLGHPIGGQEGIAEPQAYREYLLWWPDGRGFFGGAVLAAGLLLDNVEVLYGRTPLPPPIMEDRSFNVGLGEVGRDGSLGTRRRDDDFVDVDEDAASEQDEEGGPPKSS</sequence>
<dbReference type="Proteomes" id="UP000093779">
    <property type="component" value="Unassembled WGS sequence"/>
</dbReference>
<accession>A0A1A1Z8R5</accession>
<feature type="compositionally biased region" description="Acidic residues" evidence="1">
    <location>
        <begin position="130"/>
        <end position="146"/>
    </location>
</feature>
<proteinExistence type="predicted"/>
<dbReference type="AlphaFoldDB" id="A0A1A1Z8R5"/>
<evidence type="ECO:0000313" key="2">
    <source>
        <dbReference type="EMBL" id="OBF22381.1"/>
    </source>
</evidence>